<dbReference type="InterPro" id="IPR035979">
    <property type="entry name" value="RBD_domain_sf"/>
</dbReference>
<sequence length="542" mass="60123">MAGTQRNQSIDPRQPTKTLYAHARAATIMASTASPPWADLPPELLADISGRLHAASDNVRFHAVCWAWRVAGDQPSCPLPWLLAPSSVADDSAEDQRCRCIFSKGTYRAPGICVRDRRVARADGTAAWLVSGKEGIFLVNPLTADKLTSRMSDKWLDRHRRHRSIAGDGTALLYYFDPNPPGEWYCCPFRFQASFLCPGRRKWRCVMSDLGSTDRCCAAAYHRGDVICVDLANCHVLRPFKEPLRNGSYFDRTIEVRAALPEEPTGKVRRCSYLVEFDAGLLLASVFQEAAGDDGDDGLSVSLHELHLEDGKNGVEEPEVEWVRRDESDLDIAKLRDHVMFLGFPGSFAIEAGEFGGEVSGGAAYFVIEDAEPCSVYRYSFHDGVAALVDRLPLGWHDARCMWFLPEPQILAAFDPPEEDSIVPVGSSVNIQSCGNSGGSPLQQLRIYASGLSPKVDNSRLREMFSVYGKVARARVVYNKKGRSRGFGFVTMATQEGFHKAMASLNAVEVEEPHPHGGFTSPFSLLVMLLIIWTIFMFFYRL</sequence>
<feature type="domain" description="RRM" evidence="3">
    <location>
        <begin position="445"/>
        <end position="517"/>
    </location>
</feature>
<evidence type="ECO:0000256" key="2">
    <source>
        <dbReference type="SAM" id="Phobius"/>
    </source>
</evidence>
<protein>
    <recommendedName>
        <fullName evidence="3">RRM domain-containing protein</fullName>
    </recommendedName>
</protein>
<keyword evidence="1" id="KW-0694">RNA-binding</keyword>
<dbReference type="Pfam" id="PF00076">
    <property type="entry name" value="RRM_1"/>
    <property type="match status" value="1"/>
</dbReference>
<evidence type="ECO:0000313" key="4">
    <source>
        <dbReference type="EMBL" id="CAL4903790.1"/>
    </source>
</evidence>
<dbReference type="InterPro" id="IPR005174">
    <property type="entry name" value="KIB1-4_b-propeller"/>
</dbReference>
<evidence type="ECO:0000313" key="5">
    <source>
        <dbReference type="Proteomes" id="UP001497457"/>
    </source>
</evidence>
<evidence type="ECO:0000259" key="3">
    <source>
        <dbReference type="PROSITE" id="PS50102"/>
    </source>
</evidence>
<gene>
    <name evidence="4" type="ORF">URODEC1_LOCUS10756</name>
</gene>
<reference evidence="4 5" key="2">
    <citation type="submission" date="2024-10" db="EMBL/GenBank/DDBJ databases">
        <authorList>
            <person name="Ryan C."/>
        </authorList>
    </citation>
    <scope>NUCLEOTIDE SEQUENCE [LARGE SCALE GENOMIC DNA]</scope>
</reference>
<dbReference type="GO" id="GO:0003723">
    <property type="term" value="F:RNA binding"/>
    <property type="evidence" value="ECO:0007669"/>
    <property type="project" value="UniProtKB-UniRule"/>
</dbReference>
<dbReference type="EMBL" id="OZ075121">
    <property type="protein sequence ID" value="CAL4903790.1"/>
    <property type="molecule type" value="Genomic_DNA"/>
</dbReference>
<keyword evidence="5" id="KW-1185">Reference proteome</keyword>
<dbReference type="Gene3D" id="3.30.70.330">
    <property type="match status" value="1"/>
</dbReference>
<name>A0ABC8W7P7_9POAL</name>
<reference evidence="5" key="1">
    <citation type="submission" date="2024-06" db="EMBL/GenBank/DDBJ databases">
        <authorList>
            <person name="Ryan C."/>
        </authorList>
    </citation>
    <scope>NUCLEOTIDE SEQUENCE [LARGE SCALE GENOMIC DNA]</scope>
</reference>
<dbReference type="InterPro" id="IPR000504">
    <property type="entry name" value="RRM_dom"/>
</dbReference>
<dbReference type="AlphaFoldDB" id="A0ABC8W7P7"/>
<dbReference type="PANTHER" id="PTHR33110">
    <property type="entry name" value="F-BOX/KELCH-REPEAT PROTEIN-RELATED"/>
    <property type="match status" value="1"/>
</dbReference>
<dbReference type="PROSITE" id="PS50102">
    <property type="entry name" value="RRM"/>
    <property type="match status" value="1"/>
</dbReference>
<organism evidence="4 5">
    <name type="scientific">Urochloa decumbens</name>
    <dbReference type="NCBI Taxonomy" id="240449"/>
    <lineage>
        <taxon>Eukaryota</taxon>
        <taxon>Viridiplantae</taxon>
        <taxon>Streptophyta</taxon>
        <taxon>Embryophyta</taxon>
        <taxon>Tracheophyta</taxon>
        <taxon>Spermatophyta</taxon>
        <taxon>Magnoliopsida</taxon>
        <taxon>Liliopsida</taxon>
        <taxon>Poales</taxon>
        <taxon>Poaceae</taxon>
        <taxon>PACMAD clade</taxon>
        <taxon>Panicoideae</taxon>
        <taxon>Panicodae</taxon>
        <taxon>Paniceae</taxon>
        <taxon>Melinidinae</taxon>
        <taxon>Urochloa</taxon>
    </lineage>
</organism>
<dbReference type="InterPro" id="IPR012677">
    <property type="entry name" value="Nucleotide-bd_a/b_plait_sf"/>
</dbReference>
<dbReference type="InterPro" id="IPR036047">
    <property type="entry name" value="F-box-like_dom_sf"/>
</dbReference>
<keyword evidence="2" id="KW-1133">Transmembrane helix</keyword>
<keyword evidence="2" id="KW-0472">Membrane</keyword>
<evidence type="ECO:0000256" key="1">
    <source>
        <dbReference type="PROSITE-ProRule" id="PRU00176"/>
    </source>
</evidence>
<dbReference type="SMART" id="SM00360">
    <property type="entry name" value="RRM"/>
    <property type="match status" value="1"/>
</dbReference>
<dbReference type="Proteomes" id="UP001497457">
    <property type="component" value="Chromosome 11b"/>
</dbReference>
<dbReference type="SUPFAM" id="SSF54928">
    <property type="entry name" value="RNA-binding domain, RBD"/>
    <property type="match status" value="1"/>
</dbReference>
<dbReference type="Pfam" id="PF03478">
    <property type="entry name" value="Beta-prop_KIB1-4"/>
    <property type="match status" value="1"/>
</dbReference>
<dbReference type="SUPFAM" id="SSF81383">
    <property type="entry name" value="F-box domain"/>
    <property type="match status" value="1"/>
</dbReference>
<keyword evidence="2" id="KW-0812">Transmembrane</keyword>
<feature type="transmembrane region" description="Helical" evidence="2">
    <location>
        <begin position="523"/>
        <end position="540"/>
    </location>
</feature>
<accession>A0ABC8W7P7</accession>
<dbReference type="PANTHER" id="PTHR33110:SF44">
    <property type="entry name" value="DUF295 DOMAIN-CONTAINING PROTEIN"/>
    <property type="match status" value="1"/>
</dbReference>
<proteinExistence type="predicted"/>